<dbReference type="AlphaFoldDB" id="A0AB34FF92"/>
<evidence type="ECO:0000313" key="3">
    <source>
        <dbReference type="Proteomes" id="UP001163105"/>
    </source>
</evidence>
<organism evidence="2 3">
    <name type="scientific">Purpureocillium lavendulum</name>
    <dbReference type="NCBI Taxonomy" id="1247861"/>
    <lineage>
        <taxon>Eukaryota</taxon>
        <taxon>Fungi</taxon>
        <taxon>Dikarya</taxon>
        <taxon>Ascomycota</taxon>
        <taxon>Pezizomycotina</taxon>
        <taxon>Sordariomycetes</taxon>
        <taxon>Hypocreomycetidae</taxon>
        <taxon>Hypocreales</taxon>
        <taxon>Ophiocordycipitaceae</taxon>
        <taxon>Purpureocillium</taxon>
    </lineage>
</organism>
<dbReference type="Gene3D" id="1.20.120.1020">
    <property type="entry name" value="Prion-inhibition and propagation, HeLo domain"/>
    <property type="match status" value="1"/>
</dbReference>
<accession>A0AB34FF92</accession>
<protein>
    <submittedName>
        <fullName evidence="2">Autophagy-related protein 12</fullName>
    </submittedName>
</protein>
<dbReference type="Proteomes" id="UP001163105">
    <property type="component" value="Unassembled WGS sequence"/>
</dbReference>
<reference evidence="2" key="1">
    <citation type="submission" date="2023-01" db="EMBL/GenBank/DDBJ databases">
        <title>The growth and conidiation of Purpureocillium lavendulum are regulated by nitrogen source and histone H3K14 acetylation.</title>
        <authorList>
            <person name="Tang P."/>
            <person name="Han J."/>
            <person name="Zhang C."/>
            <person name="Tang P."/>
            <person name="Qi F."/>
            <person name="Zhang K."/>
            <person name="Liang L."/>
        </authorList>
    </citation>
    <scope>NUCLEOTIDE SEQUENCE</scope>
    <source>
        <strain evidence="2">YMF1.00683</strain>
    </source>
</reference>
<keyword evidence="3" id="KW-1185">Reference proteome</keyword>
<proteinExistence type="predicted"/>
<dbReference type="EMBL" id="JAQHRD010000011">
    <property type="protein sequence ID" value="KAJ6437555.1"/>
    <property type="molecule type" value="Genomic_DNA"/>
</dbReference>
<feature type="domain" description="Prion-inhibition and propagation HeLo" evidence="1">
    <location>
        <begin position="6"/>
        <end position="207"/>
    </location>
</feature>
<comment type="caution">
    <text evidence="2">The sequence shown here is derived from an EMBL/GenBank/DDBJ whole genome shotgun (WGS) entry which is preliminary data.</text>
</comment>
<name>A0AB34FF92_9HYPO</name>
<sequence>MTEAVGLAAGLISLAALFNTAIDDFEYIQFGRNFGADFQVNILRLSNAQLRLSRWGKSIGLSDVDNETRSLRGTLISEEAIEPAQKLLGGILTELQRAKDKSAEYATGKEREDKSLKIFHPENDLGYSDLSLREIGRRLVRERQNGLSKMKKAKWALYDRGHFNELLDAVTQLTSELVELFPGAMDKQEQLRDGEIAAFTGSLRQLQAAIGRQDDILAKALSGLLNPAPARSRRVRHTTIVKIARQMELLFVSAGFEYESLEGRDAMLAVEVPGLATIHRQPFVK</sequence>
<dbReference type="PANTHER" id="PTHR37542:SF3">
    <property type="entry name" value="PRION-INHIBITION AND PROPAGATION HELO DOMAIN-CONTAINING PROTEIN"/>
    <property type="match status" value="1"/>
</dbReference>
<dbReference type="InterPro" id="IPR029498">
    <property type="entry name" value="HeLo_dom"/>
</dbReference>
<gene>
    <name evidence="2" type="ORF">O9K51_09761</name>
</gene>
<evidence type="ECO:0000259" key="1">
    <source>
        <dbReference type="Pfam" id="PF14479"/>
    </source>
</evidence>
<evidence type="ECO:0000313" key="2">
    <source>
        <dbReference type="EMBL" id="KAJ6437555.1"/>
    </source>
</evidence>
<dbReference type="PANTHER" id="PTHR37542">
    <property type="entry name" value="HELO DOMAIN-CONTAINING PROTEIN-RELATED"/>
    <property type="match status" value="1"/>
</dbReference>
<dbReference type="Pfam" id="PF14479">
    <property type="entry name" value="HeLo"/>
    <property type="match status" value="1"/>
</dbReference>
<dbReference type="InterPro" id="IPR038305">
    <property type="entry name" value="HeLo_sf"/>
</dbReference>